<comment type="catalytic activity">
    <reaction evidence="11">
        <text>N(6)-(1,2-dicarboxyethyl)-AMP = fumarate + AMP</text>
        <dbReference type="Rhea" id="RHEA:16853"/>
        <dbReference type="ChEBI" id="CHEBI:29806"/>
        <dbReference type="ChEBI" id="CHEBI:57567"/>
        <dbReference type="ChEBI" id="CHEBI:456215"/>
        <dbReference type="EC" id="4.3.2.2"/>
    </reaction>
    <physiologicalReaction direction="left-to-right" evidence="11">
        <dbReference type="Rhea" id="RHEA:16854"/>
    </physiologicalReaction>
</comment>
<comment type="pathway">
    <text evidence="1 13">Purine metabolism; IMP biosynthesis via de novo pathway; 5-amino-1-(5-phospho-D-ribosyl)imidazole-4-carboxamide from 5-amino-1-(5-phospho-D-ribosyl)imidazole-4-carboxylate: step 2/2.</text>
</comment>
<comment type="catalytic activity">
    <reaction evidence="8">
        <text>(2S)-2-[5-amino-1-(5-phospho-beta-D-ribosyl)imidazole-4-carboxamido]succinate = 5-amino-1-(5-phospho-beta-D-ribosyl)imidazole-4-carboxamide + fumarate</text>
        <dbReference type="Rhea" id="RHEA:23920"/>
        <dbReference type="ChEBI" id="CHEBI:29806"/>
        <dbReference type="ChEBI" id="CHEBI:58443"/>
        <dbReference type="ChEBI" id="CHEBI:58475"/>
        <dbReference type="EC" id="4.3.2.2"/>
    </reaction>
    <physiologicalReaction direction="left-to-right" evidence="8">
        <dbReference type="Rhea" id="RHEA:23921"/>
    </physiologicalReaction>
</comment>
<comment type="caution">
    <text evidence="16">The sequence shown here is derived from an EMBL/GenBank/DDBJ whole genome shotgun (WGS) entry which is preliminary data.</text>
</comment>
<dbReference type="Pfam" id="PF00206">
    <property type="entry name" value="Lyase_1"/>
    <property type="match status" value="1"/>
</dbReference>
<evidence type="ECO:0000256" key="5">
    <source>
        <dbReference type="ARBA" id="ARBA00017058"/>
    </source>
</evidence>
<evidence type="ECO:0000256" key="11">
    <source>
        <dbReference type="ARBA" id="ARBA00049115"/>
    </source>
</evidence>
<dbReference type="PANTHER" id="PTHR43411:SF1">
    <property type="entry name" value="ADENYLOSUCCINATE LYASE"/>
    <property type="match status" value="1"/>
</dbReference>
<evidence type="ECO:0000313" key="17">
    <source>
        <dbReference type="Proteomes" id="UP000306236"/>
    </source>
</evidence>
<sequence length="459" mass="50630">MNLSALTALSPLDGRYEKKLTALRPIASEYGYMHRRVQVEITWFIALSQAGFTEFPALSSDDQGYLLDLVNQFSEADAQSIKDIEKVTNHDVKAVEYWIKDKLKGRAALEAASEFVHFACTSEDINNTSHALQLQAAREQVVLPGLKQVIARLRELAHAHAEVSMLSRTHGQTASPTTVGKELANVVARLQHAVRNIEAVPMRAKMNGAVGNYNAHLSAWPEFDWEAFSRQVIETPAPKGLGLTFQPYSIQIEPHDYMAELFDAVARANTILIDISRDIWGYISLGFFKQKLKDGEIGSSTMPHKVNPIDFENAEGNLGIANALLRHLSEKLPISRWQRDLTDSTVLRNLGVALGYSALAYNSLMVGLNKLELNAETIADDLDNAWEVLAEPIQTVMRRYGVSGAYEALKAVTRGKTVTAADLHGLIESLDIPAEAKTQLLALTPASYIGKAVELAKRI</sequence>
<evidence type="ECO:0000259" key="14">
    <source>
        <dbReference type="Pfam" id="PF00206"/>
    </source>
</evidence>
<dbReference type="GO" id="GO:0070626">
    <property type="term" value="F:(S)-2-(5-amino-1-(5-phospho-D-ribosyl)imidazole-4-carboxamido) succinate lyase (fumarate-forming) activity"/>
    <property type="evidence" value="ECO:0007669"/>
    <property type="project" value="RHEA"/>
</dbReference>
<keyword evidence="7 13" id="KW-0456">Lyase</keyword>
<comment type="function">
    <text evidence="9">Catalyzes two reactions in de novo purine nucleotide biosynthesis. Catalyzes the breakdown of 5-aminoimidazole- (N-succinylocarboxamide) ribotide (SAICAR or 2-[5-amino-1-(5-phospho-beta-D-ribosyl)imidazole-4-carboxamido]succinate) to 5-aminoimidazole-4-carboxamide ribotide (AICAR or 5-amino-1-(5-phospho-beta-D-ribosyl)imidazole-4-carboxamide) and fumarate, and of adenylosuccinate (ADS or N(6)-(1,2-dicarboxyethyl)-AMP) to adenosine monophosphate (AMP) and fumarate.</text>
</comment>
<evidence type="ECO:0000256" key="9">
    <source>
        <dbReference type="ARBA" id="ARBA00025012"/>
    </source>
</evidence>
<dbReference type="NCBIfam" id="NF006764">
    <property type="entry name" value="PRK09285.1"/>
    <property type="match status" value="1"/>
</dbReference>
<dbReference type="Gene3D" id="1.10.40.30">
    <property type="entry name" value="Fumarase/aspartase (C-terminal domain)"/>
    <property type="match status" value="1"/>
</dbReference>
<dbReference type="EMBL" id="SSWX01000008">
    <property type="protein sequence ID" value="THJ33929.1"/>
    <property type="molecule type" value="Genomic_DNA"/>
</dbReference>
<dbReference type="OrthoDB" id="9768878at2"/>
<dbReference type="Gene3D" id="1.20.200.10">
    <property type="entry name" value="Fumarase/aspartase (Central domain)"/>
    <property type="match status" value="1"/>
</dbReference>
<evidence type="ECO:0000256" key="4">
    <source>
        <dbReference type="ARBA" id="ARBA00012339"/>
    </source>
</evidence>
<evidence type="ECO:0000256" key="8">
    <source>
        <dbReference type="ARBA" id="ARBA00024477"/>
    </source>
</evidence>
<dbReference type="GO" id="GO:0044208">
    <property type="term" value="P:'de novo' AMP biosynthetic process"/>
    <property type="evidence" value="ECO:0007669"/>
    <property type="project" value="UniProtKB-UniPathway"/>
</dbReference>
<dbReference type="InterPro" id="IPR008948">
    <property type="entry name" value="L-Aspartase-like"/>
</dbReference>
<evidence type="ECO:0000256" key="1">
    <source>
        <dbReference type="ARBA" id="ARBA00004706"/>
    </source>
</evidence>
<dbReference type="Gene3D" id="1.10.275.10">
    <property type="entry name" value="Fumarase/aspartase (N-terminal domain)"/>
    <property type="match status" value="1"/>
</dbReference>
<accession>A0A4S5BNS6</accession>
<feature type="domain" description="Adenylosuccinate lyase PurB C-terminal" evidence="15">
    <location>
        <begin position="335"/>
        <end position="449"/>
    </location>
</feature>
<dbReference type="InterPro" id="IPR020557">
    <property type="entry name" value="Fumarate_lyase_CS"/>
</dbReference>
<dbReference type="PRINTS" id="PR00149">
    <property type="entry name" value="FUMRATELYASE"/>
</dbReference>
<dbReference type="InterPro" id="IPR013539">
    <property type="entry name" value="PurB_C"/>
</dbReference>
<gene>
    <name evidence="16" type="primary">purB</name>
    <name evidence="16" type="ORF">E8K88_07450</name>
</gene>
<reference evidence="16 17" key="1">
    <citation type="submission" date="2019-04" db="EMBL/GenBank/DDBJ databases">
        <title>Lampropedia sp YIM MLB12 draf genome.</title>
        <authorList>
            <person name="Wang Y.-X."/>
        </authorList>
    </citation>
    <scope>NUCLEOTIDE SEQUENCE [LARGE SCALE GENOMIC DNA]</scope>
    <source>
        <strain evidence="16 17">YIM MLB12</strain>
    </source>
</reference>
<evidence type="ECO:0000256" key="13">
    <source>
        <dbReference type="RuleBase" id="RU361172"/>
    </source>
</evidence>
<dbReference type="Pfam" id="PF08328">
    <property type="entry name" value="ASL_C"/>
    <property type="match status" value="1"/>
</dbReference>
<evidence type="ECO:0000256" key="12">
    <source>
        <dbReference type="NCBIfam" id="TIGR00928"/>
    </source>
</evidence>
<dbReference type="GO" id="GO:0006189">
    <property type="term" value="P:'de novo' IMP biosynthetic process"/>
    <property type="evidence" value="ECO:0007669"/>
    <property type="project" value="UniProtKB-UniPathway"/>
</dbReference>
<dbReference type="InterPro" id="IPR047136">
    <property type="entry name" value="PurB_bact"/>
</dbReference>
<dbReference type="GO" id="GO:0005829">
    <property type="term" value="C:cytosol"/>
    <property type="evidence" value="ECO:0007669"/>
    <property type="project" value="TreeGrafter"/>
</dbReference>
<keyword evidence="17" id="KW-1185">Reference proteome</keyword>
<evidence type="ECO:0000313" key="16">
    <source>
        <dbReference type="EMBL" id="THJ33929.1"/>
    </source>
</evidence>
<keyword evidence="6 13" id="KW-0658">Purine biosynthesis</keyword>
<dbReference type="PROSITE" id="PS00163">
    <property type="entry name" value="FUMARATE_LYASES"/>
    <property type="match status" value="1"/>
</dbReference>
<comment type="similarity">
    <text evidence="3 13">Belongs to the lyase 1 family. Adenylosuccinate lyase subfamily.</text>
</comment>
<dbReference type="InterPro" id="IPR004769">
    <property type="entry name" value="Pur_lyase"/>
</dbReference>
<dbReference type="InterPro" id="IPR022761">
    <property type="entry name" value="Fumarate_lyase_N"/>
</dbReference>
<dbReference type="SUPFAM" id="SSF48557">
    <property type="entry name" value="L-aspartase-like"/>
    <property type="match status" value="1"/>
</dbReference>
<proteinExistence type="inferred from homology"/>
<protein>
    <recommendedName>
        <fullName evidence="5 12">Adenylosuccinate lyase</fullName>
        <shortName evidence="13">ASL</shortName>
        <ecNumber evidence="4 12">4.3.2.2</ecNumber>
    </recommendedName>
    <alternativeName>
        <fullName evidence="10 13">Adenylosuccinase</fullName>
    </alternativeName>
</protein>
<dbReference type="NCBIfam" id="TIGR00928">
    <property type="entry name" value="purB"/>
    <property type="match status" value="1"/>
</dbReference>
<evidence type="ECO:0000256" key="10">
    <source>
        <dbReference type="ARBA" id="ARBA00030717"/>
    </source>
</evidence>
<evidence type="ECO:0000259" key="15">
    <source>
        <dbReference type="Pfam" id="PF08328"/>
    </source>
</evidence>
<name>A0A4S5BNS6_9BURK</name>
<dbReference type="CDD" id="cd01598">
    <property type="entry name" value="PurB"/>
    <property type="match status" value="1"/>
</dbReference>
<dbReference type="AlphaFoldDB" id="A0A4S5BNS6"/>
<evidence type="ECO:0000256" key="2">
    <source>
        <dbReference type="ARBA" id="ARBA00004734"/>
    </source>
</evidence>
<dbReference type="PANTHER" id="PTHR43411">
    <property type="entry name" value="ADENYLOSUCCINATE LYASE"/>
    <property type="match status" value="1"/>
</dbReference>
<dbReference type="InterPro" id="IPR000362">
    <property type="entry name" value="Fumarate_lyase_fam"/>
</dbReference>
<dbReference type="GO" id="GO:0004018">
    <property type="term" value="F:N6-(1,2-dicarboxyethyl)AMP AMP-lyase (fumarate-forming) activity"/>
    <property type="evidence" value="ECO:0007669"/>
    <property type="project" value="UniProtKB-UniRule"/>
</dbReference>
<dbReference type="RefSeq" id="WP_136406036.1">
    <property type="nucleotide sequence ID" value="NZ_SSWX01000008.1"/>
</dbReference>
<organism evidence="16 17">
    <name type="scientific">Lampropedia aestuarii</name>
    <dbReference type="NCBI Taxonomy" id="2562762"/>
    <lineage>
        <taxon>Bacteria</taxon>
        <taxon>Pseudomonadati</taxon>
        <taxon>Pseudomonadota</taxon>
        <taxon>Betaproteobacteria</taxon>
        <taxon>Burkholderiales</taxon>
        <taxon>Comamonadaceae</taxon>
        <taxon>Lampropedia</taxon>
    </lineage>
</organism>
<feature type="domain" description="Fumarate lyase N-terminal" evidence="14">
    <location>
        <begin position="14"/>
        <end position="316"/>
    </location>
</feature>
<dbReference type="UniPathway" id="UPA00075">
    <property type="reaction ID" value="UER00336"/>
</dbReference>
<dbReference type="InterPro" id="IPR024083">
    <property type="entry name" value="Fumarase/histidase_N"/>
</dbReference>
<dbReference type="UniPathway" id="UPA00074">
    <property type="reaction ID" value="UER00132"/>
</dbReference>
<dbReference type="EC" id="4.3.2.2" evidence="4 12"/>
<dbReference type="Proteomes" id="UP000306236">
    <property type="component" value="Unassembled WGS sequence"/>
</dbReference>
<evidence type="ECO:0000256" key="6">
    <source>
        <dbReference type="ARBA" id="ARBA00022755"/>
    </source>
</evidence>
<dbReference type="FunFam" id="1.20.200.10:FF:000004">
    <property type="entry name" value="Adenylosuccinate lyase"/>
    <property type="match status" value="1"/>
</dbReference>
<comment type="pathway">
    <text evidence="2 13">Purine metabolism; AMP biosynthesis via de novo pathway; AMP from IMP: step 2/2.</text>
</comment>
<evidence type="ECO:0000256" key="7">
    <source>
        <dbReference type="ARBA" id="ARBA00023239"/>
    </source>
</evidence>
<evidence type="ECO:0000256" key="3">
    <source>
        <dbReference type="ARBA" id="ARBA00008273"/>
    </source>
</evidence>